<evidence type="ECO:0000256" key="1">
    <source>
        <dbReference type="ARBA" id="ARBA00004496"/>
    </source>
</evidence>
<dbReference type="PRINTS" id="PR01911">
    <property type="entry name" value="PFDSPHPHTASE"/>
</dbReference>
<dbReference type="PANTHER" id="PTHR31126">
    <property type="entry name" value="TYROSINE-PROTEIN PHOSPHATASE"/>
    <property type="match status" value="1"/>
</dbReference>
<dbReference type="OrthoDB" id="6375174at2759"/>
<dbReference type="Proteomes" id="UP000245207">
    <property type="component" value="Unassembled WGS sequence"/>
</dbReference>
<evidence type="ECO:0000256" key="6">
    <source>
        <dbReference type="ARBA" id="ARBA00047342"/>
    </source>
</evidence>
<dbReference type="GO" id="GO:0052847">
    <property type="term" value="F:inositol-1,5-bisdiphosphate-2,3,4,6-tetrakisphosphate 5-diphosphatase activity"/>
    <property type="evidence" value="ECO:0007669"/>
    <property type="project" value="UniProtKB-ARBA"/>
</dbReference>
<comment type="caution">
    <text evidence="11">The sequence shown here is derived from an EMBL/GenBank/DDBJ whole genome shotgun (WGS) entry which is preliminary data.</text>
</comment>
<accession>A0A2U1LZH7</accession>
<dbReference type="GO" id="GO:0016791">
    <property type="term" value="F:phosphatase activity"/>
    <property type="evidence" value="ECO:0007669"/>
    <property type="project" value="InterPro"/>
</dbReference>
<dbReference type="InterPro" id="IPR004861">
    <property type="entry name" value="Siw14-like"/>
</dbReference>
<reference evidence="11 12" key="1">
    <citation type="journal article" date="2018" name="Mol. Plant">
        <title>The genome of Artemisia annua provides insight into the evolution of Asteraceae family and artemisinin biosynthesis.</title>
        <authorList>
            <person name="Shen Q."/>
            <person name="Zhang L."/>
            <person name="Liao Z."/>
            <person name="Wang S."/>
            <person name="Yan T."/>
            <person name="Shi P."/>
            <person name="Liu M."/>
            <person name="Fu X."/>
            <person name="Pan Q."/>
            <person name="Wang Y."/>
            <person name="Lv Z."/>
            <person name="Lu X."/>
            <person name="Zhang F."/>
            <person name="Jiang W."/>
            <person name="Ma Y."/>
            <person name="Chen M."/>
            <person name="Hao X."/>
            <person name="Li L."/>
            <person name="Tang Y."/>
            <person name="Lv G."/>
            <person name="Zhou Y."/>
            <person name="Sun X."/>
            <person name="Brodelius P.E."/>
            <person name="Rose J.K.C."/>
            <person name="Tang K."/>
        </authorList>
    </citation>
    <scope>NUCLEOTIDE SEQUENCE [LARGE SCALE GENOMIC DNA]</scope>
    <source>
        <strain evidence="12">cv. Huhao1</strain>
        <tissue evidence="11">Leaf</tissue>
    </source>
</reference>
<keyword evidence="3" id="KW-0963">Cytoplasm</keyword>
<evidence type="ECO:0000259" key="10">
    <source>
        <dbReference type="PROSITE" id="PS50054"/>
    </source>
</evidence>
<evidence type="ECO:0000256" key="3">
    <source>
        <dbReference type="ARBA" id="ARBA00022490"/>
    </source>
</evidence>
<dbReference type="GO" id="GO:0005737">
    <property type="term" value="C:cytoplasm"/>
    <property type="evidence" value="ECO:0007669"/>
    <property type="project" value="UniProtKB-SubCell"/>
</dbReference>
<evidence type="ECO:0000256" key="7">
    <source>
        <dbReference type="ARBA" id="ARBA00047562"/>
    </source>
</evidence>
<evidence type="ECO:0000256" key="4">
    <source>
        <dbReference type="ARBA" id="ARBA00022801"/>
    </source>
</evidence>
<evidence type="ECO:0000256" key="5">
    <source>
        <dbReference type="ARBA" id="ARBA00044949"/>
    </source>
</evidence>
<dbReference type="GO" id="GO:0052845">
    <property type="term" value="F:inositol-5-diphosphate-1,2,3,4,6-pentakisphosphate diphosphatase activity"/>
    <property type="evidence" value="ECO:0007669"/>
    <property type="project" value="UniProtKB-ARBA"/>
</dbReference>
<comment type="catalytic activity">
    <reaction evidence="7">
        <text>3,5-bis(diphospho)-1D-myo-inositol 1,2,4,6-tetrakisphosphate + H2O = 3-diphospho-1D-myo-inositol 1,2,4,5,6-pentakisphosphate + phosphate + 2 H(+)</text>
        <dbReference type="Rhea" id="RHEA:56312"/>
        <dbReference type="ChEBI" id="CHEBI:15377"/>
        <dbReference type="ChEBI" id="CHEBI:15378"/>
        <dbReference type="ChEBI" id="CHEBI:43474"/>
        <dbReference type="ChEBI" id="CHEBI:140372"/>
        <dbReference type="ChEBI" id="CHEBI:140374"/>
        <dbReference type="EC" id="3.6.1.52"/>
    </reaction>
    <physiologicalReaction direction="left-to-right" evidence="7">
        <dbReference type="Rhea" id="RHEA:56313"/>
    </physiologicalReaction>
</comment>
<dbReference type="InterPro" id="IPR016130">
    <property type="entry name" value="Tyr_Pase_AS"/>
</dbReference>
<keyword evidence="4" id="KW-0378">Hydrolase</keyword>
<comment type="catalytic activity">
    <reaction evidence="9">
        <text>6-diphospho-1D-myo-inositol pentakisphosphate + H2O = 1D-myo-inositol hexakisphosphate + phosphate + H(+)</text>
        <dbReference type="Rhea" id="RHEA:79703"/>
        <dbReference type="ChEBI" id="CHEBI:15377"/>
        <dbReference type="ChEBI" id="CHEBI:15378"/>
        <dbReference type="ChEBI" id="CHEBI:43474"/>
        <dbReference type="ChEBI" id="CHEBI:58130"/>
        <dbReference type="ChEBI" id="CHEBI:230534"/>
        <dbReference type="EC" id="3.6.1.52"/>
    </reaction>
    <physiologicalReaction direction="left-to-right" evidence="9">
        <dbReference type="Rhea" id="RHEA:79704"/>
    </physiologicalReaction>
</comment>
<evidence type="ECO:0000256" key="8">
    <source>
        <dbReference type="ARBA" id="ARBA00047927"/>
    </source>
</evidence>
<feature type="domain" description="Tyrosine-protein phosphatase" evidence="10">
    <location>
        <begin position="51"/>
        <end position="202"/>
    </location>
</feature>
<evidence type="ECO:0000256" key="2">
    <source>
        <dbReference type="ARBA" id="ARBA00012527"/>
    </source>
</evidence>
<keyword evidence="12" id="KW-1185">Reference proteome</keyword>
<comment type="subcellular location">
    <subcellularLocation>
        <location evidence="1">Cytoplasm</location>
    </subcellularLocation>
</comment>
<evidence type="ECO:0000313" key="12">
    <source>
        <dbReference type="Proteomes" id="UP000245207"/>
    </source>
</evidence>
<gene>
    <name evidence="11" type="ORF">CTI12_AA436420</name>
</gene>
<comment type="catalytic activity">
    <reaction evidence="8">
        <text>1,5-bis(diphospho)-1D-myo-inositol 2,3,4,6-tetrakisphosphate + H2O = 1-diphospho-1D-myo-inositol 2,3,4,5,6-pentakisphosphate + phosphate + 2 H(+)</text>
        <dbReference type="Rhea" id="RHEA:79699"/>
        <dbReference type="ChEBI" id="CHEBI:15377"/>
        <dbReference type="ChEBI" id="CHEBI:15378"/>
        <dbReference type="ChEBI" id="CHEBI:43474"/>
        <dbReference type="ChEBI" id="CHEBI:74946"/>
        <dbReference type="ChEBI" id="CHEBI:77983"/>
        <dbReference type="EC" id="3.6.1.52"/>
    </reaction>
    <physiologicalReaction direction="left-to-right" evidence="8">
        <dbReference type="Rhea" id="RHEA:79700"/>
    </physiologicalReaction>
</comment>
<protein>
    <recommendedName>
        <fullName evidence="2">diphosphoinositol-polyphosphate diphosphatase</fullName>
        <ecNumber evidence="2">3.6.1.52</ecNumber>
    </recommendedName>
</protein>
<dbReference type="SUPFAM" id="SSF52799">
    <property type="entry name" value="(Phosphotyrosine protein) phosphatases II"/>
    <property type="match status" value="1"/>
</dbReference>
<dbReference type="InterPro" id="IPR020428">
    <property type="entry name" value="PFA-DSPs"/>
</dbReference>
<dbReference type="EMBL" id="PKPP01007099">
    <property type="protein sequence ID" value="PWA54364.1"/>
    <property type="molecule type" value="Genomic_DNA"/>
</dbReference>
<proteinExistence type="inferred from homology"/>
<organism evidence="11 12">
    <name type="scientific">Artemisia annua</name>
    <name type="common">Sweet wormwood</name>
    <dbReference type="NCBI Taxonomy" id="35608"/>
    <lineage>
        <taxon>Eukaryota</taxon>
        <taxon>Viridiplantae</taxon>
        <taxon>Streptophyta</taxon>
        <taxon>Embryophyta</taxon>
        <taxon>Tracheophyta</taxon>
        <taxon>Spermatophyta</taxon>
        <taxon>Magnoliopsida</taxon>
        <taxon>eudicotyledons</taxon>
        <taxon>Gunneridae</taxon>
        <taxon>Pentapetalae</taxon>
        <taxon>asterids</taxon>
        <taxon>campanulids</taxon>
        <taxon>Asterales</taxon>
        <taxon>Asteraceae</taxon>
        <taxon>Asteroideae</taxon>
        <taxon>Anthemideae</taxon>
        <taxon>Artemisiinae</taxon>
        <taxon>Artemisia</taxon>
    </lineage>
</organism>
<name>A0A2U1LZH7_ARTAN</name>
<comment type="catalytic activity">
    <reaction evidence="6">
        <text>5-diphospho-1D-myo-inositol 1,2,3,4,6-pentakisphosphate + H2O = 1D-myo-inositol hexakisphosphate + phosphate + H(+)</text>
        <dbReference type="Rhea" id="RHEA:22384"/>
        <dbReference type="ChEBI" id="CHEBI:15377"/>
        <dbReference type="ChEBI" id="CHEBI:15378"/>
        <dbReference type="ChEBI" id="CHEBI:43474"/>
        <dbReference type="ChEBI" id="CHEBI:58130"/>
        <dbReference type="ChEBI" id="CHEBI:58628"/>
        <dbReference type="EC" id="3.6.1.52"/>
    </reaction>
    <physiologicalReaction direction="left-to-right" evidence="6">
        <dbReference type="Rhea" id="RHEA:22385"/>
    </physiologicalReaction>
</comment>
<sequence length="209" mass="23782">MKAESSTPPMVFHAIKVDGDSSGEKRMSTDITVVNDWKEVSSDHMHIAPFNFAMVDEGIFRSGFPDTTSLSFLKTLGLRSVIYLCPEPYPGEHLEFLNDNAIQLYQFGIHKSKDQNPCMDIQEGKICGALNILIDAKKYPVLIHCKRGKHRTGCLVGCFRKLQNWCMSEVHEEYKQFAGTKCRISDQIFLEKFDISNISLPASFFDKKY</sequence>
<dbReference type="InterPro" id="IPR020422">
    <property type="entry name" value="TYR_PHOSPHATASE_DUAL_dom"/>
</dbReference>
<dbReference type="PROSITE" id="PS00383">
    <property type="entry name" value="TYR_PHOSPHATASE_1"/>
    <property type="match status" value="1"/>
</dbReference>
<evidence type="ECO:0000256" key="9">
    <source>
        <dbReference type="ARBA" id="ARBA00048424"/>
    </source>
</evidence>
<dbReference type="Pfam" id="PF03162">
    <property type="entry name" value="Y_phosphatase2"/>
    <property type="match status" value="1"/>
</dbReference>
<dbReference type="EC" id="3.6.1.52" evidence="2"/>
<dbReference type="InterPro" id="IPR029021">
    <property type="entry name" value="Prot-tyrosine_phosphatase-like"/>
</dbReference>
<dbReference type="STRING" id="35608.A0A2U1LZH7"/>
<dbReference type="AlphaFoldDB" id="A0A2U1LZH7"/>
<dbReference type="FunFam" id="3.90.190.10:FF:000035">
    <property type="entry name" value="Tyrosine phosphatase, putative"/>
    <property type="match status" value="1"/>
</dbReference>
<evidence type="ECO:0000313" key="11">
    <source>
        <dbReference type="EMBL" id="PWA54364.1"/>
    </source>
</evidence>
<comment type="similarity">
    <text evidence="5">Belongs to the protein-tyrosine phosphatase family. Atypical dual-specificity phosphatase Siw14-like subfamily.</text>
</comment>
<dbReference type="Gene3D" id="3.90.190.10">
    <property type="entry name" value="Protein tyrosine phosphatase superfamily"/>
    <property type="match status" value="1"/>
</dbReference>
<dbReference type="PANTHER" id="PTHR31126:SF56">
    <property type="entry name" value="TYROSINE-PROTEIN PHOSPHATASE DOMAIN-CONTAINING PROTEIN"/>
    <property type="match status" value="1"/>
</dbReference>
<dbReference type="PROSITE" id="PS50054">
    <property type="entry name" value="TYR_PHOSPHATASE_DUAL"/>
    <property type="match status" value="1"/>
</dbReference>